<name>A0A255H2R3_9ACTN</name>
<dbReference type="PANTHER" id="PTHR43194">
    <property type="entry name" value="HYDROLASE ALPHA/BETA FOLD FAMILY"/>
    <property type="match status" value="1"/>
</dbReference>
<proteinExistence type="predicted"/>
<dbReference type="InterPro" id="IPR050228">
    <property type="entry name" value="Carboxylesterase_BioH"/>
</dbReference>
<dbReference type="EMBL" id="NMVQ01000012">
    <property type="protein sequence ID" value="OYO21945.1"/>
    <property type="molecule type" value="Genomic_DNA"/>
</dbReference>
<dbReference type="InterPro" id="IPR000073">
    <property type="entry name" value="AB_hydrolase_1"/>
</dbReference>
<protein>
    <recommendedName>
        <fullName evidence="2">AB hydrolase-1 domain-containing protein</fullName>
    </recommendedName>
</protein>
<keyword evidence="1" id="KW-0812">Transmembrane</keyword>
<keyword evidence="1" id="KW-0472">Membrane</keyword>
<dbReference type="InterPro" id="IPR029058">
    <property type="entry name" value="AB_hydrolase_fold"/>
</dbReference>
<evidence type="ECO:0000259" key="2">
    <source>
        <dbReference type="Pfam" id="PF00561"/>
    </source>
</evidence>
<feature type="transmembrane region" description="Helical" evidence="1">
    <location>
        <begin position="72"/>
        <end position="97"/>
    </location>
</feature>
<dbReference type="Pfam" id="PF00561">
    <property type="entry name" value="Abhydrolase_1"/>
    <property type="match status" value="1"/>
</dbReference>
<dbReference type="PANTHER" id="PTHR43194:SF2">
    <property type="entry name" value="PEROXISOMAL MEMBRANE PROTEIN LPX1"/>
    <property type="match status" value="1"/>
</dbReference>
<keyword evidence="1" id="KW-1133">Transmembrane helix</keyword>
<evidence type="ECO:0000313" key="4">
    <source>
        <dbReference type="Proteomes" id="UP000216311"/>
    </source>
</evidence>
<reference evidence="3 4" key="1">
    <citation type="submission" date="2017-07" db="EMBL/GenBank/DDBJ databases">
        <title>Draft whole genome sequences of clinical Proprionibacteriaceae strains.</title>
        <authorList>
            <person name="Bernier A.-M."/>
            <person name="Bernard K."/>
            <person name="Domingo M.-C."/>
        </authorList>
    </citation>
    <scope>NUCLEOTIDE SEQUENCE [LARGE SCALE GENOMIC DNA]</scope>
    <source>
        <strain evidence="3 4">NML 130396</strain>
    </source>
</reference>
<feature type="domain" description="AB hydrolase-1" evidence="2">
    <location>
        <begin position="134"/>
        <end position="237"/>
    </location>
</feature>
<dbReference type="Proteomes" id="UP000216311">
    <property type="component" value="Unassembled WGS sequence"/>
</dbReference>
<evidence type="ECO:0000256" key="1">
    <source>
        <dbReference type="SAM" id="Phobius"/>
    </source>
</evidence>
<dbReference type="SUPFAM" id="SSF53474">
    <property type="entry name" value="alpha/beta-Hydrolases"/>
    <property type="match status" value="1"/>
</dbReference>
<sequence>MPACPGVGAAPVAVGVGQARSWEVAERCWASRRHHRGIEQPAMAAMVKMSAGRVAVATMEPMPTHSSTRGRVLRVLVTFVVVLLVVPLLLLGANAVLTAYEKHNAINRLGPELRTTRVDGVGIAAHVQGQGERTIVLLPGLGTVSPISDFAPLARQLAGHARVVVLEPPGYGLSDAARTERTSANEVSDVRRALAQLDLPPPYVLMPHSLWGIHALDWAHTHPDEVAAIVGIDPTPPNNAFRGSPVPIKVPIRTAFGGNRLDRWREPAEFTGDLLVGEQEDDGYTPADRQLALEALVWNNGNATVHNQSRLVGPNVRQHAGQPYPRDLAYLAILAENGRGYWDRWVAWHTEPISNPALQQVQRVPGPHYLHETRSEEIVRHTEAFLAALGR</sequence>
<evidence type="ECO:0000313" key="3">
    <source>
        <dbReference type="EMBL" id="OYO21945.1"/>
    </source>
</evidence>
<dbReference type="Gene3D" id="3.40.50.1820">
    <property type="entry name" value="alpha/beta hydrolase"/>
    <property type="match status" value="1"/>
</dbReference>
<accession>A0A255H2R3</accession>
<comment type="caution">
    <text evidence="3">The sequence shown here is derived from an EMBL/GenBank/DDBJ whole genome shotgun (WGS) entry which is preliminary data.</text>
</comment>
<dbReference type="GO" id="GO:0003824">
    <property type="term" value="F:catalytic activity"/>
    <property type="evidence" value="ECO:0007669"/>
    <property type="project" value="UniProtKB-ARBA"/>
</dbReference>
<dbReference type="AlphaFoldDB" id="A0A255H2R3"/>
<keyword evidence="4" id="KW-1185">Reference proteome</keyword>
<organism evidence="3 4">
    <name type="scientific">Enemella dayhoffiae</name>
    <dbReference type="NCBI Taxonomy" id="2016507"/>
    <lineage>
        <taxon>Bacteria</taxon>
        <taxon>Bacillati</taxon>
        <taxon>Actinomycetota</taxon>
        <taxon>Actinomycetes</taxon>
        <taxon>Propionibacteriales</taxon>
        <taxon>Propionibacteriaceae</taxon>
        <taxon>Enemella</taxon>
    </lineage>
</organism>
<gene>
    <name evidence="3" type="ORF">CGZ93_08385</name>
</gene>